<dbReference type="InterPro" id="IPR013595">
    <property type="entry name" value="Pept_S33_TAP-like_C"/>
</dbReference>
<dbReference type="Pfam" id="PF00561">
    <property type="entry name" value="Abhydrolase_1"/>
    <property type="match status" value="1"/>
</dbReference>
<dbReference type="PANTHER" id="PTHR43248:SF29">
    <property type="entry name" value="TRIPEPTIDYL AMINOPEPTIDASE"/>
    <property type="match status" value="1"/>
</dbReference>
<comment type="similarity">
    <text evidence="1">Belongs to the peptidase S33 family.</text>
</comment>
<accession>A0A4R4ZJJ6</accession>
<sequence>MYLPLLIFSKFRIAKVIGAACAAAVFCSAALLCTAPPRNSTPAPASAATPVSAPATTPYRFISVVPLCASSLAAHRLRHPPPPKSSFFDGDGMVAADMNRTASASVPRRRARCVGTHSHLGVPHMRLRLPVVAVATLALISPSVPAAAGTPAPSQLVFGACPDDIAQPYPTLTCATLQVPVDYRQPSGPTTSLLVSKHAANNPAKRQGALFVNPGGPGGSGVITAGYYATPDESGFTALDSAVLDAYDLIGVDPRGVRHSGAISCAAPDYFPVPQPDPDAPATRDAMWKLWDGYADGCGANVGAMLPHLGTDNAARDMDRVRAALGEPKLNYLGGSYGTYLGAVYTEFFPHRVGRMILDANVDPTPPDLFYQLAKDQSVAGQKRLDTYLAWMAEYDAVFHLGSTTRAVRANWNKTLADFRKPHGSVGAHELLGALFGVLVTEEIWIDFAQILSTYVNDGDDTALVEFAAPSTSAGTERFNAIFSAVICVDSKWSHSKATYERDSARLAKVSQFAWDNMWITGSVCRNWPVPNHAPIKISGRGLPGILMFNSVGDPATPYAGAVKLHKVLRGSVLVTERDAGAHGVFASTQATMNTAANAIGTKYLLTGELPPRDISVPGHALPVPTPAALKAPSEKKSPAVGERWRIS</sequence>
<keyword evidence="3 8" id="KW-0378">Hydrolase</keyword>
<reference evidence="8 9" key="1">
    <citation type="submission" date="2019-03" db="EMBL/GenBank/DDBJ databases">
        <title>Draft genome sequences of novel Actinobacteria.</title>
        <authorList>
            <person name="Sahin N."/>
            <person name="Ay H."/>
            <person name="Saygin H."/>
        </authorList>
    </citation>
    <scope>NUCLEOTIDE SEQUENCE [LARGE SCALE GENOMIC DNA]</scope>
    <source>
        <strain evidence="8 9">JCM 13523</strain>
    </source>
</reference>
<dbReference type="OrthoDB" id="3930934at2"/>
<evidence type="ECO:0000259" key="6">
    <source>
        <dbReference type="Pfam" id="PF00561"/>
    </source>
</evidence>
<dbReference type="SUPFAM" id="SSF53474">
    <property type="entry name" value="alpha/beta-Hydrolases"/>
    <property type="match status" value="1"/>
</dbReference>
<feature type="domain" description="Peptidase S33 tripeptidyl aminopeptidase-like C-terminal" evidence="7">
    <location>
        <begin position="513"/>
        <end position="615"/>
    </location>
</feature>
<evidence type="ECO:0000313" key="9">
    <source>
        <dbReference type="Proteomes" id="UP000295124"/>
    </source>
</evidence>
<organism evidence="8 9">
    <name type="scientific">Kribbella antibiotica</name>
    <dbReference type="NCBI Taxonomy" id="190195"/>
    <lineage>
        <taxon>Bacteria</taxon>
        <taxon>Bacillati</taxon>
        <taxon>Actinomycetota</taxon>
        <taxon>Actinomycetes</taxon>
        <taxon>Propionibacteriales</taxon>
        <taxon>Kribbellaceae</taxon>
        <taxon>Kribbella</taxon>
    </lineage>
</organism>
<evidence type="ECO:0000256" key="2">
    <source>
        <dbReference type="ARBA" id="ARBA00022729"/>
    </source>
</evidence>
<dbReference type="InterPro" id="IPR029058">
    <property type="entry name" value="AB_hydrolase_fold"/>
</dbReference>
<evidence type="ECO:0000256" key="4">
    <source>
        <dbReference type="SAM" id="MobiDB-lite"/>
    </source>
</evidence>
<feature type="region of interest" description="Disordered" evidence="4">
    <location>
        <begin position="625"/>
        <end position="648"/>
    </location>
</feature>
<feature type="domain" description="AB hydrolase-1" evidence="6">
    <location>
        <begin position="209"/>
        <end position="413"/>
    </location>
</feature>
<evidence type="ECO:0000259" key="7">
    <source>
        <dbReference type="Pfam" id="PF08386"/>
    </source>
</evidence>
<evidence type="ECO:0000256" key="3">
    <source>
        <dbReference type="ARBA" id="ARBA00022801"/>
    </source>
</evidence>
<keyword evidence="9" id="KW-1185">Reference proteome</keyword>
<feature type="signal peptide" evidence="5">
    <location>
        <begin position="1"/>
        <end position="29"/>
    </location>
</feature>
<dbReference type="GO" id="GO:0016787">
    <property type="term" value="F:hydrolase activity"/>
    <property type="evidence" value="ECO:0007669"/>
    <property type="project" value="UniProtKB-KW"/>
</dbReference>
<dbReference type="EMBL" id="SMKX01000043">
    <property type="protein sequence ID" value="TDD58928.1"/>
    <property type="molecule type" value="Genomic_DNA"/>
</dbReference>
<dbReference type="Gene3D" id="3.40.50.1820">
    <property type="entry name" value="alpha/beta hydrolase"/>
    <property type="match status" value="1"/>
</dbReference>
<dbReference type="InterPro" id="IPR000073">
    <property type="entry name" value="AB_hydrolase_1"/>
</dbReference>
<evidence type="ECO:0000313" key="8">
    <source>
        <dbReference type="EMBL" id="TDD58928.1"/>
    </source>
</evidence>
<evidence type="ECO:0000256" key="5">
    <source>
        <dbReference type="SAM" id="SignalP"/>
    </source>
</evidence>
<dbReference type="InterPro" id="IPR051601">
    <property type="entry name" value="Serine_prot/Carboxylest_S33"/>
</dbReference>
<dbReference type="Pfam" id="PF08386">
    <property type="entry name" value="Abhydrolase_4"/>
    <property type="match status" value="1"/>
</dbReference>
<evidence type="ECO:0000256" key="1">
    <source>
        <dbReference type="ARBA" id="ARBA00010088"/>
    </source>
</evidence>
<protein>
    <submittedName>
        <fullName evidence="8">Alpha/beta fold hydrolase</fullName>
    </submittedName>
</protein>
<dbReference type="PANTHER" id="PTHR43248">
    <property type="entry name" value="2-SUCCINYL-6-HYDROXY-2,4-CYCLOHEXADIENE-1-CARBOXYLATE SYNTHASE"/>
    <property type="match status" value="1"/>
</dbReference>
<keyword evidence="2 5" id="KW-0732">Signal</keyword>
<dbReference type="Proteomes" id="UP000295124">
    <property type="component" value="Unassembled WGS sequence"/>
</dbReference>
<name>A0A4R4ZJJ6_9ACTN</name>
<comment type="caution">
    <text evidence="8">The sequence shown here is derived from an EMBL/GenBank/DDBJ whole genome shotgun (WGS) entry which is preliminary data.</text>
</comment>
<gene>
    <name evidence="8" type="ORF">E1263_17245</name>
</gene>
<feature type="chain" id="PRO_5039434096" evidence="5">
    <location>
        <begin position="30"/>
        <end position="648"/>
    </location>
</feature>
<dbReference type="AlphaFoldDB" id="A0A4R4ZJJ6"/>
<feature type="compositionally biased region" description="Basic and acidic residues" evidence="4">
    <location>
        <begin position="633"/>
        <end position="648"/>
    </location>
</feature>
<proteinExistence type="inferred from homology"/>